<dbReference type="EMBL" id="FOZX01000001">
    <property type="protein sequence ID" value="SFS30762.1"/>
    <property type="molecule type" value="Genomic_DNA"/>
</dbReference>
<dbReference type="InterPro" id="IPR036761">
    <property type="entry name" value="TTHA0802/YceI-like_sf"/>
</dbReference>
<dbReference type="AlphaFoldDB" id="A0A1I6NRX0"/>
<dbReference type="Pfam" id="PF04264">
    <property type="entry name" value="YceI"/>
    <property type="match status" value="1"/>
</dbReference>
<dbReference type="STRING" id="95161.SAMN05660874_00039"/>
<dbReference type="RefSeq" id="WP_093412731.1">
    <property type="nucleotide sequence ID" value="NZ_FOZX01000001.1"/>
</dbReference>
<reference evidence="4" key="1">
    <citation type="submission" date="2016-10" db="EMBL/GenBank/DDBJ databases">
        <authorList>
            <person name="Varghese N."/>
            <person name="Submissions S."/>
        </authorList>
    </citation>
    <scope>NUCLEOTIDE SEQUENCE [LARGE SCALE GENOMIC DNA]</scope>
    <source>
        <strain evidence="4">DSM 44771</strain>
    </source>
</reference>
<protein>
    <submittedName>
        <fullName evidence="3">Polyisoprenoid-binding protein YceI</fullName>
    </submittedName>
</protein>
<evidence type="ECO:0000313" key="4">
    <source>
        <dbReference type="Proteomes" id="UP000198852"/>
    </source>
</evidence>
<comment type="similarity">
    <text evidence="1">Belongs to the UPF0312 family.</text>
</comment>
<dbReference type="PANTHER" id="PTHR34406:SF1">
    <property type="entry name" value="PROTEIN YCEI"/>
    <property type="match status" value="1"/>
</dbReference>
<name>A0A1I6NRX0_9PSEU</name>
<evidence type="ECO:0000313" key="3">
    <source>
        <dbReference type="EMBL" id="SFS30762.1"/>
    </source>
</evidence>
<dbReference type="PANTHER" id="PTHR34406">
    <property type="entry name" value="PROTEIN YCEI"/>
    <property type="match status" value="1"/>
</dbReference>
<dbReference type="SUPFAM" id="SSF101874">
    <property type="entry name" value="YceI-like"/>
    <property type="match status" value="1"/>
</dbReference>
<gene>
    <name evidence="3" type="ORF">SAMN05660874_00039</name>
</gene>
<dbReference type="SMART" id="SM00867">
    <property type="entry name" value="YceI"/>
    <property type="match status" value="1"/>
</dbReference>
<dbReference type="Gene3D" id="2.40.128.110">
    <property type="entry name" value="Lipid/polyisoprenoid-binding, YceI-like"/>
    <property type="match status" value="1"/>
</dbReference>
<feature type="domain" description="Lipid/polyisoprenoid-binding YceI-like" evidence="2">
    <location>
        <begin position="14"/>
        <end position="171"/>
    </location>
</feature>
<sequence length="174" mass="18480">MTATAQIPGYTVGTWDIDPVHSDVTFSVRHMGVGKSRGRFGAFSAEIVTAEDLLQSSVTASIDVSSIDTRNADRDAHVRSADFFDAEQHPTATFRSTGIRQDGEDYLIDGEFTLKGVTKPVTLTAELNGFSDNLLGISATTTLNRSDFGVGPAGGAVVGEKIAITLDIEAQLRS</sequence>
<keyword evidence="4" id="KW-1185">Reference proteome</keyword>
<proteinExistence type="inferred from homology"/>
<dbReference type="InterPro" id="IPR007372">
    <property type="entry name" value="Lipid/polyisoprenoid-bd_YceI"/>
</dbReference>
<dbReference type="OrthoDB" id="9811006at2"/>
<evidence type="ECO:0000259" key="2">
    <source>
        <dbReference type="SMART" id="SM00867"/>
    </source>
</evidence>
<organism evidence="3 4">
    <name type="scientific">Saccharopolyspora flava</name>
    <dbReference type="NCBI Taxonomy" id="95161"/>
    <lineage>
        <taxon>Bacteria</taxon>
        <taxon>Bacillati</taxon>
        <taxon>Actinomycetota</taxon>
        <taxon>Actinomycetes</taxon>
        <taxon>Pseudonocardiales</taxon>
        <taxon>Pseudonocardiaceae</taxon>
        <taxon>Saccharopolyspora</taxon>
    </lineage>
</organism>
<evidence type="ECO:0000256" key="1">
    <source>
        <dbReference type="ARBA" id="ARBA00008812"/>
    </source>
</evidence>
<accession>A0A1I6NRX0</accession>
<dbReference type="Proteomes" id="UP000198852">
    <property type="component" value="Unassembled WGS sequence"/>
</dbReference>